<feature type="domain" description="DUF306" evidence="1">
    <location>
        <begin position="64"/>
        <end position="141"/>
    </location>
</feature>
<dbReference type="Proteomes" id="UP001165366">
    <property type="component" value="Unassembled WGS sequence"/>
</dbReference>
<dbReference type="Gene3D" id="2.40.128.270">
    <property type="match status" value="1"/>
</dbReference>
<evidence type="ECO:0000313" key="3">
    <source>
        <dbReference type="Proteomes" id="UP001165366"/>
    </source>
</evidence>
<dbReference type="RefSeq" id="WP_237855333.1">
    <property type="nucleotide sequence ID" value="NZ_JAKLWS010000024.1"/>
</dbReference>
<gene>
    <name evidence="2" type="ORF">L6773_15470</name>
</gene>
<dbReference type="InterPro" id="IPR038670">
    <property type="entry name" value="HslJ-like_sf"/>
</dbReference>
<evidence type="ECO:0000313" key="2">
    <source>
        <dbReference type="EMBL" id="MCG2589976.1"/>
    </source>
</evidence>
<dbReference type="InterPro" id="IPR005184">
    <property type="entry name" value="DUF306_Meta_HslJ"/>
</dbReference>
<name>A0ABS9KGJ8_9BACT</name>
<keyword evidence="3" id="KW-1185">Reference proteome</keyword>
<evidence type="ECO:0000259" key="1">
    <source>
        <dbReference type="Pfam" id="PF03724"/>
    </source>
</evidence>
<reference evidence="2" key="1">
    <citation type="submission" date="2022-01" db="EMBL/GenBank/DDBJ databases">
        <authorList>
            <person name="Wang Y."/>
        </authorList>
    </citation>
    <scope>NUCLEOTIDE SEQUENCE</scope>
    <source>
        <strain evidence="2">WB101</strain>
    </source>
</reference>
<reference evidence="2" key="2">
    <citation type="submission" date="2024-05" db="EMBL/GenBank/DDBJ databases">
        <title>Rhodohalobacter halophilus gen. nov., sp. nov., a moderately halophilic member of the family Balneolaceae.</title>
        <authorList>
            <person name="Xia J."/>
        </authorList>
    </citation>
    <scope>NUCLEOTIDE SEQUENCE</scope>
    <source>
        <strain evidence="2">WB101</strain>
    </source>
</reference>
<dbReference type="PROSITE" id="PS51257">
    <property type="entry name" value="PROKAR_LIPOPROTEIN"/>
    <property type="match status" value="1"/>
</dbReference>
<dbReference type="EMBL" id="JAKLWS010000024">
    <property type="protein sequence ID" value="MCG2589976.1"/>
    <property type="molecule type" value="Genomic_DNA"/>
</dbReference>
<sequence length="155" mass="17809">MPIEKEKSHLGILISQKNSLVLLLLFIFSCSDFGRHHTTDRITLERPWELVTFIDSNGNELDLYDYEVHTLRFLNESEFAGEAACNHYGGKYAAKNDGKITVGEFYITEALCRQPSWGEEFAGAITKVKKYELEDGRLILLYDKLGILIFNERLE</sequence>
<proteinExistence type="predicted"/>
<dbReference type="Pfam" id="PF03724">
    <property type="entry name" value="META"/>
    <property type="match status" value="1"/>
</dbReference>
<protein>
    <submittedName>
        <fullName evidence="2">META domain-containing protein</fullName>
    </submittedName>
</protein>
<accession>A0ABS9KGJ8</accession>
<organism evidence="2 3">
    <name type="scientific">Rhodohalobacter sulfatireducens</name>
    <dbReference type="NCBI Taxonomy" id="2911366"/>
    <lineage>
        <taxon>Bacteria</taxon>
        <taxon>Pseudomonadati</taxon>
        <taxon>Balneolota</taxon>
        <taxon>Balneolia</taxon>
        <taxon>Balneolales</taxon>
        <taxon>Balneolaceae</taxon>
        <taxon>Rhodohalobacter</taxon>
    </lineage>
</organism>
<comment type="caution">
    <text evidence="2">The sequence shown here is derived from an EMBL/GenBank/DDBJ whole genome shotgun (WGS) entry which is preliminary data.</text>
</comment>